<evidence type="ECO:0000313" key="5">
    <source>
        <dbReference type="Proteomes" id="UP000447434"/>
    </source>
</evidence>
<name>A0A6A4PPU9_LUPAL</name>
<evidence type="ECO:0000256" key="3">
    <source>
        <dbReference type="ARBA" id="ARBA00022898"/>
    </source>
</evidence>
<keyword evidence="5" id="KW-1185">Reference proteome</keyword>
<dbReference type="GO" id="GO:0004084">
    <property type="term" value="F:branched-chain-amino-acid transaminase activity"/>
    <property type="evidence" value="ECO:0007669"/>
    <property type="project" value="InterPro"/>
</dbReference>
<sequence length="250" mass="28020">MAIHHSPLLLNSPSHLTEYANVDWDSFGFELMPIDYMYINKCSAGHNFGQGHLTRYGHIQLSPSSGAQKHTEKENGQVVLFRPEQNAIRMKNGAERMCMTSPSIDEFVHALKLTVLANKRWVPPPGKGSLYLRPLLLGTGPVLGLAPSLDYTFLIYASPVRSYFKVSHSTSFCSFIPLTNSCGLFVPQEGSAPLNLCVDEDFDRACPRGTASVKTISNYAFQTFYWKKNVFILCIKFIYLEINVLSNNMI</sequence>
<evidence type="ECO:0000313" key="4">
    <source>
        <dbReference type="EMBL" id="KAE9603641.1"/>
    </source>
</evidence>
<dbReference type="GO" id="GO:0009081">
    <property type="term" value="P:branched-chain amino acid metabolic process"/>
    <property type="evidence" value="ECO:0007669"/>
    <property type="project" value="InterPro"/>
</dbReference>
<reference evidence="5" key="1">
    <citation type="journal article" date="2020" name="Nat. Commun.">
        <title>Genome sequence of the cluster root forming white lupin.</title>
        <authorList>
            <person name="Hufnagel B."/>
            <person name="Marques A."/>
            <person name="Soriano A."/>
            <person name="Marques L."/>
            <person name="Divol F."/>
            <person name="Doumas P."/>
            <person name="Sallet E."/>
            <person name="Mancinotti D."/>
            <person name="Carrere S."/>
            <person name="Marande W."/>
            <person name="Arribat S."/>
            <person name="Keller J."/>
            <person name="Huneau C."/>
            <person name="Blein T."/>
            <person name="Aime D."/>
            <person name="Laguerre M."/>
            <person name="Taylor J."/>
            <person name="Schubert V."/>
            <person name="Nelson M."/>
            <person name="Geu-Flores F."/>
            <person name="Crespi M."/>
            <person name="Gallardo-Guerrero K."/>
            <person name="Delaux P.-M."/>
            <person name="Salse J."/>
            <person name="Berges H."/>
            <person name="Guyot R."/>
            <person name="Gouzy J."/>
            <person name="Peret B."/>
        </authorList>
    </citation>
    <scope>NUCLEOTIDE SEQUENCE [LARGE SCALE GENOMIC DNA]</scope>
    <source>
        <strain evidence="5">cv. Amiga</strain>
    </source>
</reference>
<dbReference type="SUPFAM" id="SSF56752">
    <property type="entry name" value="D-aminoacid aminotransferase-like PLP-dependent enzymes"/>
    <property type="match status" value="1"/>
</dbReference>
<comment type="similarity">
    <text evidence="2">Belongs to the class-IV pyridoxal-phosphate-dependent aminotransferase family.</text>
</comment>
<gene>
    <name evidence="4" type="ORF">Lalb_Chr11g0063061</name>
</gene>
<dbReference type="PANTHER" id="PTHR42825:SF29">
    <property type="entry name" value="BRANCHED-CHAIN-AMINO-ACID AMINOTRANSFERASE"/>
    <property type="match status" value="1"/>
</dbReference>
<evidence type="ECO:0000256" key="1">
    <source>
        <dbReference type="ARBA" id="ARBA00001933"/>
    </source>
</evidence>
<proteinExistence type="inferred from homology"/>
<dbReference type="InterPro" id="IPR005786">
    <property type="entry name" value="B_amino_transII"/>
</dbReference>
<keyword evidence="3" id="KW-0663">Pyridoxal phosphate</keyword>
<protein>
    <submittedName>
        <fullName evidence="4">Putative transaminase</fullName>
    </submittedName>
</protein>
<dbReference type="EMBL" id="WOCE01000011">
    <property type="protein sequence ID" value="KAE9603641.1"/>
    <property type="molecule type" value="Genomic_DNA"/>
</dbReference>
<dbReference type="AlphaFoldDB" id="A0A6A4PPU9"/>
<dbReference type="InterPro" id="IPR043131">
    <property type="entry name" value="BCAT-like_N"/>
</dbReference>
<dbReference type="Proteomes" id="UP000447434">
    <property type="component" value="Chromosome 11"/>
</dbReference>
<accession>A0A6A4PPU9</accession>
<dbReference type="PANTHER" id="PTHR42825">
    <property type="entry name" value="AMINO ACID AMINOTRANSFERASE"/>
    <property type="match status" value="1"/>
</dbReference>
<dbReference type="OrthoDB" id="409992at2759"/>
<dbReference type="InterPro" id="IPR036038">
    <property type="entry name" value="Aminotransferase-like"/>
</dbReference>
<comment type="cofactor">
    <cofactor evidence="1">
        <name>pyridoxal 5'-phosphate</name>
        <dbReference type="ChEBI" id="CHEBI:597326"/>
    </cofactor>
</comment>
<dbReference type="Gene3D" id="3.30.470.10">
    <property type="match status" value="1"/>
</dbReference>
<comment type="caution">
    <text evidence="4">The sequence shown here is derived from an EMBL/GenBank/DDBJ whole genome shotgun (WGS) entry which is preliminary data.</text>
</comment>
<organism evidence="4 5">
    <name type="scientific">Lupinus albus</name>
    <name type="common">White lupine</name>
    <name type="synonym">Lupinus termis</name>
    <dbReference type="NCBI Taxonomy" id="3870"/>
    <lineage>
        <taxon>Eukaryota</taxon>
        <taxon>Viridiplantae</taxon>
        <taxon>Streptophyta</taxon>
        <taxon>Embryophyta</taxon>
        <taxon>Tracheophyta</taxon>
        <taxon>Spermatophyta</taxon>
        <taxon>Magnoliopsida</taxon>
        <taxon>eudicotyledons</taxon>
        <taxon>Gunneridae</taxon>
        <taxon>Pentapetalae</taxon>
        <taxon>rosids</taxon>
        <taxon>fabids</taxon>
        <taxon>Fabales</taxon>
        <taxon>Fabaceae</taxon>
        <taxon>Papilionoideae</taxon>
        <taxon>50 kb inversion clade</taxon>
        <taxon>genistoids sensu lato</taxon>
        <taxon>core genistoids</taxon>
        <taxon>Genisteae</taxon>
        <taxon>Lupinus</taxon>
    </lineage>
</organism>
<evidence type="ECO:0000256" key="2">
    <source>
        <dbReference type="ARBA" id="ARBA00009320"/>
    </source>
</evidence>